<evidence type="ECO:0000313" key="3">
    <source>
        <dbReference type="Proteomes" id="UP000259354"/>
    </source>
</evidence>
<name>A0A345GTG8_9CAUD</name>
<proteinExistence type="predicted"/>
<feature type="compositionally biased region" description="Basic and acidic residues" evidence="1">
    <location>
        <begin position="51"/>
        <end position="68"/>
    </location>
</feature>
<dbReference type="EMBL" id="MH536811">
    <property type="protein sequence ID" value="AXG66240.1"/>
    <property type="molecule type" value="Genomic_DNA"/>
</dbReference>
<organism evidence="2 3">
    <name type="scientific">Streptomyces phage Annadreamy</name>
    <dbReference type="NCBI Taxonomy" id="2250335"/>
    <lineage>
        <taxon>Viruses</taxon>
        <taxon>Duplodnaviria</taxon>
        <taxon>Heunggongvirae</taxon>
        <taxon>Uroviricota</taxon>
        <taxon>Caudoviricetes</taxon>
        <taxon>Stanwilliamsviridae</taxon>
        <taxon>Loccivirinae</taxon>
        <taxon>Annadreamyvirus</taxon>
        <taxon>Annadreamyvirus annadreamy</taxon>
    </lineage>
</organism>
<feature type="region of interest" description="Disordered" evidence="1">
    <location>
        <begin position="50"/>
        <end position="77"/>
    </location>
</feature>
<sequence length="77" mass="8862">MREGGKMAKTKWVPVGNRMMDRAYLRDGDVVHTGEALLLALLFHAKGKTKRSQDELKQVSKMLDDPNLNKRTPRRKK</sequence>
<dbReference type="GeneID" id="55609290"/>
<evidence type="ECO:0000313" key="2">
    <source>
        <dbReference type="EMBL" id="AXG66240.1"/>
    </source>
</evidence>
<keyword evidence="3" id="KW-1185">Reference proteome</keyword>
<gene>
    <name evidence="2" type="primary">148</name>
    <name evidence="2" type="ORF">SEA_ANNADREAMY_148</name>
</gene>
<evidence type="ECO:0000256" key="1">
    <source>
        <dbReference type="SAM" id="MobiDB-lite"/>
    </source>
</evidence>
<dbReference type="RefSeq" id="YP_009839089.1">
    <property type="nucleotide sequence ID" value="NC_048719.1"/>
</dbReference>
<dbReference type="KEGG" id="vg:55609290"/>
<accession>A0A345GTG8</accession>
<protein>
    <submittedName>
        <fullName evidence="2">Uncharacterized protein</fullName>
    </submittedName>
</protein>
<reference evidence="2 3" key="1">
    <citation type="submission" date="2018-06" db="EMBL/GenBank/DDBJ databases">
        <authorList>
            <person name="Moussa A."/>
            <person name="Couoh J.M."/>
            <person name="Harbem L."/>
            <person name="Okocha J.C."/>
            <person name="Taylor D."/>
            <person name="Teutsch A.B."/>
            <person name="Smith B.R."/>
            <person name="Suri N."/>
            <person name="Layton S.R."/>
            <person name="Kim T."/>
            <person name="Hughes L.E."/>
            <person name="Garlena R.A."/>
            <person name="Russell D.A."/>
            <person name="Pope W.H."/>
            <person name="Jacobs-Sera D."/>
            <person name="Hatfull G.F."/>
        </authorList>
    </citation>
    <scope>NUCLEOTIDE SEQUENCE [LARGE SCALE GENOMIC DNA]</scope>
</reference>
<dbReference type="Proteomes" id="UP000259354">
    <property type="component" value="Segment"/>
</dbReference>